<organism evidence="1">
    <name type="scientific">Tanacetum cinerariifolium</name>
    <name type="common">Dalmatian daisy</name>
    <name type="synonym">Chrysanthemum cinerariifolium</name>
    <dbReference type="NCBI Taxonomy" id="118510"/>
    <lineage>
        <taxon>Eukaryota</taxon>
        <taxon>Viridiplantae</taxon>
        <taxon>Streptophyta</taxon>
        <taxon>Embryophyta</taxon>
        <taxon>Tracheophyta</taxon>
        <taxon>Spermatophyta</taxon>
        <taxon>Magnoliopsida</taxon>
        <taxon>eudicotyledons</taxon>
        <taxon>Gunneridae</taxon>
        <taxon>Pentapetalae</taxon>
        <taxon>asterids</taxon>
        <taxon>campanulids</taxon>
        <taxon>Asterales</taxon>
        <taxon>Asteraceae</taxon>
        <taxon>Asteroideae</taxon>
        <taxon>Anthemideae</taxon>
        <taxon>Anthemidinae</taxon>
        <taxon>Tanacetum</taxon>
    </lineage>
</organism>
<reference evidence="1" key="1">
    <citation type="journal article" date="2019" name="Sci. Rep.">
        <title>Draft genome of Tanacetum cinerariifolium, the natural source of mosquito coil.</title>
        <authorList>
            <person name="Yamashiro T."/>
            <person name="Shiraishi A."/>
            <person name="Satake H."/>
            <person name="Nakayama K."/>
        </authorList>
    </citation>
    <scope>NUCLEOTIDE SEQUENCE</scope>
</reference>
<sequence>MTTLADKALLSGADNRPSMLEKDMYDLWKSRMELYMLNRQHGRIILESVENGPLLWPIVKENGVTRPKKYSELSATKAIQADCDVKATNIILQGLPPEIYALVSNHKVTKELWERIQMLKQGTSLTKQERE</sequence>
<dbReference type="AlphaFoldDB" id="A0A699HM73"/>
<name>A0A699HM73_TANCI</name>
<feature type="non-terminal residue" evidence="1">
    <location>
        <position position="131"/>
    </location>
</feature>
<proteinExistence type="predicted"/>
<comment type="caution">
    <text evidence="1">The sequence shown here is derived from an EMBL/GenBank/DDBJ whole genome shotgun (WGS) entry which is preliminary data.</text>
</comment>
<evidence type="ECO:0000313" key="1">
    <source>
        <dbReference type="EMBL" id="GEY44939.1"/>
    </source>
</evidence>
<evidence type="ECO:0008006" key="2">
    <source>
        <dbReference type="Google" id="ProtNLM"/>
    </source>
</evidence>
<dbReference type="EMBL" id="BKCJ010179485">
    <property type="protein sequence ID" value="GEY44939.1"/>
    <property type="molecule type" value="Genomic_DNA"/>
</dbReference>
<protein>
    <recommendedName>
        <fullName evidence="2">Integrase, catalytic region, zinc finger, CCHC-type, peptidase aspartic, catalytic</fullName>
    </recommendedName>
</protein>
<accession>A0A699HM73</accession>
<gene>
    <name evidence="1" type="ORF">Tci_416913</name>
</gene>